<proteinExistence type="predicted"/>
<sequence>MKESIFRNLRGVRKLMLATLTTDNDTTLAYDTPVRFAGVREIGGEEEESSGTEYYDNQASIVISAEGADTYSVTTSVLDDETRAKIEGRKADTEKGIYFATPKNRPYVAVGFIGEDTEGQEWYYWIYKGKMSGGTESHKTKDDGTETTNLEWEYTSIYTQHRFAGADNKPLKYVKVKAGGDITEEKFFAKVYDPDAVETVSLKAGGNK</sequence>
<dbReference type="EMBL" id="BK016258">
    <property type="protein sequence ID" value="DAG05358.1"/>
    <property type="molecule type" value="Genomic_DNA"/>
</dbReference>
<protein>
    <submittedName>
        <fullName evidence="1">Tail tube protein</fullName>
    </submittedName>
</protein>
<dbReference type="InterPro" id="IPR006724">
    <property type="entry name" value="Phage_TTP"/>
</dbReference>
<reference evidence="1" key="1">
    <citation type="journal article" date="2021" name="Proc. Natl. Acad. Sci. U.S.A.">
        <title>A Catalog of Tens of Thousands of Viruses from Human Metagenomes Reveals Hidden Associations with Chronic Diseases.</title>
        <authorList>
            <person name="Tisza M.J."/>
            <person name="Buck C.B."/>
        </authorList>
    </citation>
    <scope>NUCLEOTIDE SEQUENCE</scope>
    <source>
        <strain evidence="1">Ctai52</strain>
    </source>
</reference>
<dbReference type="Pfam" id="PF04630">
    <property type="entry name" value="Phage_TTP_1"/>
    <property type="match status" value="1"/>
</dbReference>
<evidence type="ECO:0000313" key="1">
    <source>
        <dbReference type="EMBL" id="DAG05358.1"/>
    </source>
</evidence>
<name>A0A8S5VFA2_9CAUD</name>
<dbReference type="InterPro" id="IPR006490">
    <property type="entry name" value="Maj_tail_phi13"/>
</dbReference>
<dbReference type="NCBIfam" id="TIGR01603">
    <property type="entry name" value="maj_tail_phi13"/>
    <property type="match status" value="1"/>
</dbReference>
<accession>A0A8S5VFA2</accession>
<organism evidence="1">
    <name type="scientific">Myoviridae sp. ctai52</name>
    <dbReference type="NCBI Taxonomy" id="2825134"/>
    <lineage>
        <taxon>Viruses</taxon>
        <taxon>Duplodnaviria</taxon>
        <taxon>Heunggongvirae</taxon>
        <taxon>Uroviricota</taxon>
        <taxon>Caudoviricetes</taxon>
    </lineage>
</organism>